<dbReference type="AlphaFoldDB" id="A0A1M4E617"/>
<organism evidence="1">
    <name type="scientific">Nonomuraea gerenzanensis</name>
    <dbReference type="NCBI Taxonomy" id="93944"/>
    <lineage>
        <taxon>Bacteria</taxon>
        <taxon>Bacillati</taxon>
        <taxon>Actinomycetota</taxon>
        <taxon>Actinomycetes</taxon>
        <taxon>Streptosporangiales</taxon>
        <taxon>Streptosporangiaceae</taxon>
        <taxon>Nonomuraea</taxon>
    </lineage>
</organism>
<gene>
    <name evidence="1" type="ORF">BN4615_P3783</name>
</gene>
<name>A0A1M4E617_9ACTN</name>
<reference evidence="1" key="1">
    <citation type="submission" date="2016-04" db="EMBL/GenBank/DDBJ databases">
        <authorList>
            <person name="Evans L.H."/>
            <person name="Alamgir A."/>
            <person name="Owens N."/>
            <person name="Weber N.D."/>
            <person name="Virtaneva K."/>
            <person name="Barbian K."/>
            <person name="Babar A."/>
            <person name="Rosenke K."/>
        </authorList>
    </citation>
    <scope>NUCLEOTIDE SEQUENCE</scope>
    <source>
        <strain evidence="1">Nono1</strain>
    </source>
</reference>
<dbReference type="RefSeq" id="WP_225273410.1">
    <property type="nucleotide sequence ID" value="NZ_CP084058.1"/>
</dbReference>
<dbReference type="EMBL" id="LT559118">
    <property type="protein sequence ID" value="SBO94267.1"/>
    <property type="molecule type" value="Genomic_DNA"/>
</dbReference>
<evidence type="ECO:0000313" key="1">
    <source>
        <dbReference type="EMBL" id="SBO94267.1"/>
    </source>
</evidence>
<accession>A0A1M4E617</accession>
<sequence>MTARTQQGRSDLDLDVRFTRANVTAARVDSEDCTGDGCGGTDDSAGVTC</sequence>
<proteinExistence type="predicted"/>
<protein>
    <submittedName>
        <fullName evidence="1">Uncharacterized protein</fullName>
    </submittedName>
</protein>